<dbReference type="PANTHER" id="PTHR14097">
    <property type="entry name" value="OXIDOREDUCTASE HTATIP2"/>
    <property type="match status" value="1"/>
</dbReference>
<gene>
    <name evidence="2" type="ORF">XYCOK13_40060</name>
</gene>
<comment type="caution">
    <text evidence="2">The sequence shown here is derived from an EMBL/GenBank/DDBJ whole genome shotgun (WGS) entry which is preliminary data.</text>
</comment>
<accession>A0A8J4M4G1</accession>
<dbReference type="CDD" id="cd05250">
    <property type="entry name" value="CC3_like_SDR_a"/>
    <property type="match status" value="1"/>
</dbReference>
<keyword evidence="3" id="KW-1185">Reference proteome</keyword>
<protein>
    <submittedName>
        <fullName evidence="2">Oxidoreductase</fullName>
    </submittedName>
</protein>
<dbReference type="Proteomes" id="UP000677918">
    <property type="component" value="Unassembled WGS sequence"/>
</dbReference>
<dbReference type="Gene3D" id="3.40.50.720">
    <property type="entry name" value="NAD(P)-binding Rossmann-like Domain"/>
    <property type="match status" value="1"/>
</dbReference>
<evidence type="ECO:0000259" key="1">
    <source>
        <dbReference type="Pfam" id="PF13460"/>
    </source>
</evidence>
<evidence type="ECO:0000313" key="3">
    <source>
        <dbReference type="Proteomes" id="UP000677918"/>
    </source>
</evidence>
<dbReference type="PANTHER" id="PTHR14097:SF7">
    <property type="entry name" value="OXIDOREDUCTASE HTATIP2"/>
    <property type="match status" value="1"/>
</dbReference>
<dbReference type="InterPro" id="IPR016040">
    <property type="entry name" value="NAD(P)-bd_dom"/>
</dbReference>
<sequence length="235" mass="26191">MDKPTAKTAILLGATGLVGQELLKMLLSSEDYGEVLAIVRRRLPEREKLKQLVVDDWDALEEHAEWFEGATDVFCCLGTTMKKAGTQVNFRKVDYDYPFMSARLAKATGAERFIIITAMGANAGSRVFYNRVKGELEAAIRELRLPSVAILRPSLLLGKRDEFRFGEQAAAWLSKLMPFKAALMKYKPIPASTVAAVMLRVAQMYLPGTHVFDNEQLHRMGEKHDESKLPGTDAG</sequence>
<dbReference type="SUPFAM" id="SSF51735">
    <property type="entry name" value="NAD(P)-binding Rossmann-fold domains"/>
    <property type="match status" value="1"/>
</dbReference>
<dbReference type="Pfam" id="PF13460">
    <property type="entry name" value="NAD_binding_10"/>
    <property type="match status" value="1"/>
</dbReference>
<proteinExistence type="predicted"/>
<name>A0A8J4M4G1_9BACL</name>
<reference evidence="2" key="1">
    <citation type="submission" date="2021-04" db="EMBL/GenBank/DDBJ databases">
        <title>Draft genome sequence of Xylanibacillus composti strain K13.</title>
        <authorList>
            <person name="Uke A."/>
            <person name="Chhe C."/>
            <person name="Baramee S."/>
            <person name="Kosugi A."/>
        </authorList>
    </citation>
    <scope>NUCLEOTIDE SEQUENCE</scope>
    <source>
        <strain evidence="2">K13</strain>
    </source>
</reference>
<dbReference type="RefSeq" id="WP_213413982.1">
    <property type="nucleotide sequence ID" value="NZ_BOVK01000073.1"/>
</dbReference>
<evidence type="ECO:0000313" key="2">
    <source>
        <dbReference type="EMBL" id="GIQ71182.1"/>
    </source>
</evidence>
<organism evidence="2 3">
    <name type="scientific">Xylanibacillus composti</name>
    <dbReference type="NCBI Taxonomy" id="1572762"/>
    <lineage>
        <taxon>Bacteria</taxon>
        <taxon>Bacillati</taxon>
        <taxon>Bacillota</taxon>
        <taxon>Bacilli</taxon>
        <taxon>Bacillales</taxon>
        <taxon>Paenibacillaceae</taxon>
        <taxon>Xylanibacillus</taxon>
    </lineage>
</organism>
<feature type="domain" description="NAD(P)-binding" evidence="1">
    <location>
        <begin position="13"/>
        <end position="146"/>
    </location>
</feature>
<dbReference type="InterPro" id="IPR036291">
    <property type="entry name" value="NAD(P)-bd_dom_sf"/>
</dbReference>
<dbReference type="AlphaFoldDB" id="A0A8J4M4G1"/>
<dbReference type="EMBL" id="BOVK01000073">
    <property type="protein sequence ID" value="GIQ71182.1"/>
    <property type="molecule type" value="Genomic_DNA"/>
</dbReference>